<evidence type="ECO:0000313" key="2">
    <source>
        <dbReference type="Proteomes" id="UP000298213"/>
    </source>
</evidence>
<comment type="caution">
    <text evidence="1">The sequence shown here is derived from an EMBL/GenBank/DDBJ whole genome shotgun (WGS) entry which is preliminary data.</text>
</comment>
<dbReference type="Proteomes" id="UP000298213">
    <property type="component" value="Unassembled WGS sequence"/>
</dbReference>
<gene>
    <name evidence="1" type="ORF">E2493_05985</name>
</gene>
<accession>A0A4Y8ZST8</accession>
<name>A0A4Y8ZST8_9SPHN</name>
<keyword evidence="2" id="KW-1185">Reference proteome</keyword>
<dbReference type="AlphaFoldDB" id="A0A4Y8ZST8"/>
<dbReference type="EMBL" id="SPDV01000009">
    <property type="protein sequence ID" value="TFI59073.1"/>
    <property type="molecule type" value="Genomic_DNA"/>
</dbReference>
<evidence type="ECO:0000313" key="1">
    <source>
        <dbReference type="EMBL" id="TFI59073.1"/>
    </source>
</evidence>
<dbReference type="OrthoDB" id="7593883at2"/>
<protein>
    <submittedName>
        <fullName evidence="1">Uncharacterized protein</fullName>
    </submittedName>
</protein>
<organism evidence="1 2">
    <name type="scientific">Sphingomonas parva</name>
    <dbReference type="NCBI Taxonomy" id="2555898"/>
    <lineage>
        <taxon>Bacteria</taxon>
        <taxon>Pseudomonadati</taxon>
        <taxon>Pseudomonadota</taxon>
        <taxon>Alphaproteobacteria</taxon>
        <taxon>Sphingomonadales</taxon>
        <taxon>Sphingomonadaceae</taxon>
        <taxon>Sphingomonas</taxon>
    </lineage>
</organism>
<sequence>MRESAIGRAWAVGLLDGFGADAAAIRDAGLGYAARYWGYYPSPNGVSNYEAEDRRGRGWGESQDRGGEIFQRLDKAVRDAGRASYKAVQSLVVDTYWFPDRNPSWLDRLINGRLAASGRTVTGSLPVPGDDETLRLAVEGLLTVVQGRGGRRPTAH</sequence>
<reference evidence="1 2" key="1">
    <citation type="submission" date="2019-03" db="EMBL/GenBank/DDBJ databases">
        <title>Genome sequence of Sphingomonas sp. 17J27-24.</title>
        <authorList>
            <person name="Kim M."/>
            <person name="Maeng S."/>
            <person name="Sathiyaraj S."/>
        </authorList>
    </citation>
    <scope>NUCLEOTIDE SEQUENCE [LARGE SCALE GENOMIC DNA]</scope>
    <source>
        <strain evidence="1 2">17J27-24</strain>
    </source>
</reference>
<proteinExistence type="predicted"/>